<dbReference type="Gene3D" id="3.40.50.2300">
    <property type="match status" value="2"/>
</dbReference>
<dbReference type="PANTHER" id="PTHR30483">
    <property type="entry name" value="LEUCINE-SPECIFIC-BINDING PROTEIN"/>
    <property type="match status" value="1"/>
</dbReference>
<dbReference type="InterPro" id="IPR028081">
    <property type="entry name" value="Leu-bd"/>
</dbReference>
<keyword evidence="6" id="KW-1185">Reference proteome</keyword>
<evidence type="ECO:0000313" key="6">
    <source>
        <dbReference type="Proteomes" id="UP001185927"/>
    </source>
</evidence>
<accession>A0ABU4C350</accession>
<reference evidence="5 6" key="1">
    <citation type="submission" date="2023-10" db="EMBL/GenBank/DDBJ databases">
        <title>Development of a sustainable strategy for remediation of hydrocarbon-contaminated territories based on the waste exchange concept.</title>
        <authorList>
            <person name="Krivoruchko A."/>
        </authorList>
    </citation>
    <scope>NUCLEOTIDE SEQUENCE [LARGE SCALE GENOMIC DNA]</scope>
    <source>
        <strain evidence="5 6">IEGM 1203</strain>
    </source>
</reference>
<dbReference type="InterPro" id="IPR028082">
    <property type="entry name" value="Peripla_BP_I"/>
</dbReference>
<feature type="chain" id="PRO_5046079440" evidence="3">
    <location>
        <begin position="23"/>
        <end position="413"/>
    </location>
</feature>
<feature type="domain" description="Leucine-binding protein" evidence="4">
    <location>
        <begin position="36"/>
        <end position="391"/>
    </location>
</feature>
<dbReference type="CDD" id="cd06341">
    <property type="entry name" value="PBP1_ABC_ligand_binding-like"/>
    <property type="match status" value="1"/>
</dbReference>
<dbReference type="RefSeq" id="WP_317545290.1">
    <property type="nucleotide sequence ID" value="NZ_JAWLKB010000025.1"/>
</dbReference>
<dbReference type="PANTHER" id="PTHR30483:SF6">
    <property type="entry name" value="PERIPLASMIC BINDING PROTEIN OF ABC TRANSPORTER FOR NATURAL AMINO ACIDS"/>
    <property type="match status" value="1"/>
</dbReference>
<dbReference type="Proteomes" id="UP001185927">
    <property type="component" value="Unassembled WGS sequence"/>
</dbReference>
<feature type="signal peptide" evidence="3">
    <location>
        <begin position="1"/>
        <end position="22"/>
    </location>
</feature>
<evidence type="ECO:0000256" key="2">
    <source>
        <dbReference type="ARBA" id="ARBA00022729"/>
    </source>
</evidence>
<proteinExistence type="inferred from homology"/>
<comment type="caution">
    <text evidence="5">The sequence shown here is derived from an EMBL/GenBank/DDBJ whole genome shotgun (WGS) entry which is preliminary data.</text>
</comment>
<comment type="similarity">
    <text evidence="1">Belongs to the leucine-binding protein family.</text>
</comment>
<protein>
    <submittedName>
        <fullName evidence="5">ABC transporter substrate-binding protein</fullName>
    </submittedName>
</protein>
<name>A0ABU4C350_RHOGO</name>
<evidence type="ECO:0000256" key="1">
    <source>
        <dbReference type="ARBA" id="ARBA00010062"/>
    </source>
</evidence>
<evidence type="ECO:0000256" key="3">
    <source>
        <dbReference type="SAM" id="SignalP"/>
    </source>
</evidence>
<dbReference type="PROSITE" id="PS51257">
    <property type="entry name" value="PROKAR_LIPOPROTEIN"/>
    <property type="match status" value="1"/>
</dbReference>
<evidence type="ECO:0000259" key="4">
    <source>
        <dbReference type="Pfam" id="PF13458"/>
    </source>
</evidence>
<keyword evidence="2 3" id="KW-0732">Signal</keyword>
<gene>
    <name evidence="5" type="ORF">R3Q16_29885</name>
</gene>
<organism evidence="5 6">
    <name type="scientific">Rhodococcus globerulus</name>
    <dbReference type="NCBI Taxonomy" id="33008"/>
    <lineage>
        <taxon>Bacteria</taxon>
        <taxon>Bacillati</taxon>
        <taxon>Actinomycetota</taxon>
        <taxon>Actinomycetes</taxon>
        <taxon>Mycobacteriales</taxon>
        <taxon>Nocardiaceae</taxon>
        <taxon>Rhodococcus</taxon>
    </lineage>
</organism>
<dbReference type="InterPro" id="IPR051010">
    <property type="entry name" value="BCAA_transport"/>
</dbReference>
<dbReference type="Pfam" id="PF13458">
    <property type="entry name" value="Peripla_BP_6"/>
    <property type="match status" value="1"/>
</dbReference>
<dbReference type="SUPFAM" id="SSF53822">
    <property type="entry name" value="Periplasmic binding protein-like I"/>
    <property type="match status" value="1"/>
</dbReference>
<dbReference type="EMBL" id="JAWLKB010000025">
    <property type="protein sequence ID" value="MDV6270844.1"/>
    <property type="molecule type" value="Genomic_DNA"/>
</dbReference>
<evidence type="ECO:0000313" key="5">
    <source>
        <dbReference type="EMBL" id="MDV6270844.1"/>
    </source>
</evidence>
<sequence>MRKNLVALSAGVAMLIAVTACSSESSSGSGGGEGDVKLGLMTSVTGSLASSFGQATIDGAQARISLANDTGELAGTKVSLVVGDERSDPNQGLATVQQLVDKEKVFAVLASGAYFFNGYRYTVQKNVPAIGMGFDGPQWSDKNNSNLFAAWGSGDPAQPDFSGLGDYFKSRGGSSVCSLALAGIPQTAGTVRSMQGSAQLAGLQTPYLNTEVPPGSTDFTAVSLAIKSSGCDILAASMTTGSYIALLAATKNAGVTFKTSYLTSAYDQAILDDPAALAVSDGIGFGAPWQPASLKSAGTTQLMDALAKYAGWQKPNPTPGQMFGWFTADLAIKGLKVTGENPTQEKFIESLRKVTDYDANGLICPVDMSKWEGYIPGFPGNCTWVAQVENGEFTSVTGQGPVKLAIEPGTSNK</sequence>